<accession>A0A428MSD7</accession>
<proteinExistence type="predicted"/>
<evidence type="ECO:0000313" key="2">
    <source>
        <dbReference type="EMBL" id="RSL29056.1"/>
    </source>
</evidence>
<feature type="transmembrane region" description="Helical" evidence="1">
    <location>
        <begin position="31"/>
        <end position="51"/>
    </location>
</feature>
<sequence>MSYETQPLVQRILERGQPDTYPLADYTLPDLLRSIPVDMAITAGAFAILFLNRYTRPYTIAGVALYGVAVLA</sequence>
<comment type="caution">
    <text evidence="2">The sequence shown here is derived from an EMBL/GenBank/DDBJ whole genome shotgun (WGS) entry which is preliminary data.</text>
</comment>
<protein>
    <submittedName>
        <fullName evidence="2">Uncharacterized protein</fullName>
    </submittedName>
</protein>
<dbReference type="AlphaFoldDB" id="A0A428MSD7"/>
<evidence type="ECO:0000256" key="1">
    <source>
        <dbReference type="SAM" id="Phobius"/>
    </source>
</evidence>
<gene>
    <name evidence="2" type="ORF">D7Z54_33285</name>
</gene>
<keyword evidence="3" id="KW-1185">Reference proteome</keyword>
<dbReference type="EMBL" id="RBVX01000100">
    <property type="protein sequence ID" value="RSL29056.1"/>
    <property type="molecule type" value="Genomic_DNA"/>
</dbReference>
<evidence type="ECO:0000313" key="3">
    <source>
        <dbReference type="Proteomes" id="UP000275076"/>
    </source>
</evidence>
<organism evidence="2 3">
    <name type="scientific">Salibacterium salarium</name>
    <dbReference type="NCBI Taxonomy" id="284579"/>
    <lineage>
        <taxon>Bacteria</taxon>
        <taxon>Bacillati</taxon>
        <taxon>Bacillota</taxon>
        <taxon>Bacilli</taxon>
        <taxon>Bacillales</taxon>
        <taxon>Bacillaceae</taxon>
    </lineage>
</organism>
<keyword evidence="1" id="KW-0472">Membrane</keyword>
<name>A0A428MSD7_9BACI</name>
<keyword evidence="1" id="KW-0812">Transmembrane</keyword>
<keyword evidence="1" id="KW-1133">Transmembrane helix</keyword>
<reference evidence="2 3" key="1">
    <citation type="submission" date="2018-10" db="EMBL/GenBank/DDBJ databases">
        <title>Draft genome sequence of Bacillus salarius IM0101, isolated from a hypersaline soil in Inner Mongolia, China.</title>
        <authorList>
            <person name="Yamprayoonswat W."/>
            <person name="Boonvisut S."/>
            <person name="Jumpathong W."/>
            <person name="Sittihan S."/>
            <person name="Ruangsuj P."/>
            <person name="Wanthongcharoen S."/>
            <person name="Thongpramul N."/>
            <person name="Pimmason S."/>
            <person name="Yu B."/>
            <person name="Yasawong M."/>
        </authorList>
    </citation>
    <scope>NUCLEOTIDE SEQUENCE [LARGE SCALE GENOMIC DNA]</scope>
    <source>
        <strain evidence="2 3">IM0101</strain>
    </source>
</reference>
<dbReference type="Proteomes" id="UP000275076">
    <property type="component" value="Unassembled WGS sequence"/>
</dbReference>